<feature type="compositionally biased region" description="Polar residues" evidence="8">
    <location>
        <begin position="1"/>
        <end position="14"/>
    </location>
</feature>
<dbReference type="InterPro" id="IPR020846">
    <property type="entry name" value="MFS_dom"/>
</dbReference>
<feature type="transmembrane region" description="Helical" evidence="9">
    <location>
        <begin position="285"/>
        <end position="306"/>
    </location>
</feature>
<accession>A0A560CSF1</accession>
<evidence type="ECO:0000256" key="7">
    <source>
        <dbReference type="ARBA" id="ARBA00023136"/>
    </source>
</evidence>
<dbReference type="Proteomes" id="UP000318529">
    <property type="component" value="Unassembled WGS sequence"/>
</dbReference>
<organism evidence="11 12">
    <name type="scientific">Azospirillum brasilense</name>
    <dbReference type="NCBI Taxonomy" id="192"/>
    <lineage>
        <taxon>Bacteria</taxon>
        <taxon>Pseudomonadati</taxon>
        <taxon>Pseudomonadota</taxon>
        <taxon>Alphaproteobacteria</taxon>
        <taxon>Rhodospirillales</taxon>
        <taxon>Azospirillaceae</taxon>
        <taxon>Azospirillum</taxon>
    </lineage>
</organism>
<feature type="transmembrane region" description="Helical" evidence="9">
    <location>
        <begin position="219"/>
        <end position="241"/>
    </location>
</feature>
<dbReference type="Gene3D" id="1.20.1250.20">
    <property type="entry name" value="MFS general substrate transporter like domains"/>
    <property type="match status" value="1"/>
</dbReference>
<dbReference type="SUPFAM" id="SSF103473">
    <property type="entry name" value="MFS general substrate transporter"/>
    <property type="match status" value="1"/>
</dbReference>
<evidence type="ECO:0000256" key="8">
    <source>
        <dbReference type="SAM" id="MobiDB-lite"/>
    </source>
</evidence>
<feature type="region of interest" description="Disordered" evidence="8">
    <location>
        <begin position="1"/>
        <end position="58"/>
    </location>
</feature>
<feature type="transmembrane region" description="Helical" evidence="9">
    <location>
        <begin position="253"/>
        <end position="273"/>
    </location>
</feature>
<keyword evidence="7 9" id="KW-0472">Membrane</keyword>
<dbReference type="InterPro" id="IPR011701">
    <property type="entry name" value="MFS"/>
</dbReference>
<evidence type="ECO:0000256" key="1">
    <source>
        <dbReference type="ARBA" id="ARBA00004651"/>
    </source>
</evidence>
<keyword evidence="4" id="KW-1003">Cell membrane</keyword>
<dbReference type="PANTHER" id="PTHR42718:SF9">
    <property type="entry name" value="MAJOR FACILITATOR SUPERFAMILY MULTIDRUG TRANSPORTER MFSC"/>
    <property type="match status" value="1"/>
</dbReference>
<evidence type="ECO:0000256" key="3">
    <source>
        <dbReference type="ARBA" id="ARBA00022448"/>
    </source>
</evidence>
<keyword evidence="3" id="KW-0813">Transport</keyword>
<dbReference type="CDD" id="cd17503">
    <property type="entry name" value="MFS_LmrB_MDR_like"/>
    <property type="match status" value="1"/>
</dbReference>
<evidence type="ECO:0000259" key="10">
    <source>
        <dbReference type="PROSITE" id="PS50850"/>
    </source>
</evidence>
<proteinExistence type="inferred from homology"/>
<evidence type="ECO:0000256" key="2">
    <source>
        <dbReference type="ARBA" id="ARBA00008537"/>
    </source>
</evidence>
<dbReference type="Pfam" id="PF07690">
    <property type="entry name" value="MFS_1"/>
    <property type="match status" value="1"/>
</dbReference>
<feature type="transmembrane region" description="Helical" evidence="9">
    <location>
        <begin position="425"/>
        <end position="444"/>
    </location>
</feature>
<feature type="transmembrane region" description="Helical" evidence="9">
    <location>
        <begin position="158"/>
        <end position="183"/>
    </location>
</feature>
<evidence type="ECO:0000256" key="4">
    <source>
        <dbReference type="ARBA" id="ARBA00022475"/>
    </source>
</evidence>
<dbReference type="AlphaFoldDB" id="A0A560CSF1"/>
<keyword evidence="6 9" id="KW-1133">Transmembrane helix</keyword>
<evidence type="ECO:0000313" key="11">
    <source>
        <dbReference type="EMBL" id="TWA87788.1"/>
    </source>
</evidence>
<comment type="similarity">
    <text evidence="2">Belongs to the major facilitator superfamily. EmrB family.</text>
</comment>
<dbReference type="GO" id="GO:0022857">
    <property type="term" value="F:transmembrane transporter activity"/>
    <property type="evidence" value="ECO:0007669"/>
    <property type="project" value="InterPro"/>
</dbReference>
<dbReference type="InterPro" id="IPR036259">
    <property type="entry name" value="MFS_trans_sf"/>
</dbReference>
<evidence type="ECO:0000256" key="6">
    <source>
        <dbReference type="ARBA" id="ARBA00022989"/>
    </source>
</evidence>
<dbReference type="PROSITE" id="PS50850">
    <property type="entry name" value="MFS"/>
    <property type="match status" value="1"/>
</dbReference>
<feature type="transmembrane region" description="Helical" evidence="9">
    <location>
        <begin position="327"/>
        <end position="347"/>
    </location>
</feature>
<keyword evidence="5 9" id="KW-0812">Transmembrane</keyword>
<feature type="transmembrane region" description="Helical" evidence="9">
    <location>
        <begin position="132"/>
        <end position="152"/>
    </location>
</feature>
<reference evidence="11 12" key="1">
    <citation type="submission" date="2019-06" db="EMBL/GenBank/DDBJ databases">
        <title>Genomic Encyclopedia of Type Strains, Phase IV (KMG-V): Genome sequencing to study the core and pangenomes of soil and plant-associated prokaryotes.</title>
        <authorList>
            <person name="Whitman W."/>
        </authorList>
    </citation>
    <scope>NUCLEOTIDE SEQUENCE [LARGE SCALE GENOMIC DNA]</scope>
    <source>
        <strain evidence="11 12">BR 11650</strain>
    </source>
</reference>
<evidence type="ECO:0000256" key="5">
    <source>
        <dbReference type="ARBA" id="ARBA00022692"/>
    </source>
</evidence>
<dbReference type="Gene3D" id="1.20.1720.10">
    <property type="entry name" value="Multidrug resistance protein D"/>
    <property type="match status" value="1"/>
</dbReference>
<dbReference type="PANTHER" id="PTHR42718">
    <property type="entry name" value="MAJOR FACILITATOR SUPERFAMILY MULTIDRUG TRANSPORTER MFSC"/>
    <property type="match status" value="1"/>
</dbReference>
<feature type="transmembrane region" description="Helical" evidence="9">
    <location>
        <begin position="529"/>
        <end position="551"/>
    </location>
</feature>
<feature type="compositionally biased region" description="Low complexity" evidence="8">
    <location>
        <begin position="38"/>
        <end position="49"/>
    </location>
</feature>
<dbReference type="EMBL" id="VITH01000001">
    <property type="protein sequence ID" value="TWA87788.1"/>
    <property type="molecule type" value="Genomic_DNA"/>
</dbReference>
<feature type="transmembrane region" description="Helical" evidence="9">
    <location>
        <begin position="359"/>
        <end position="381"/>
    </location>
</feature>
<dbReference type="NCBIfam" id="TIGR00711">
    <property type="entry name" value="efflux_EmrB"/>
    <property type="match status" value="1"/>
</dbReference>
<feature type="domain" description="Major facilitator superfamily (MFS) profile" evidence="10">
    <location>
        <begin position="67"/>
        <end position="560"/>
    </location>
</feature>
<comment type="subcellular location">
    <subcellularLocation>
        <location evidence="1">Cell membrane</location>
        <topology evidence="1">Multi-pass membrane protein</topology>
    </subcellularLocation>
</comment>
<feature type="transmembrane region" description="Helical" evidence="9">
    <location>
        <begin position="65"/>
        <end position="85"/>
    </location>
</feature>
<evidence type="ECO:0000256" key="9">
    <source>
        <dbReference type="SAM" id="Phobius"/>
    </source>
</evidence>
<gene>
    <name evidence="11" type="ORF">FBZ83_101654</name>
</gene>
<feature type="transmembrane region" description="Helical" evidence="9">
    <location>
        <begin position="190"/>
        <end position="213"/>
    </location>
</feature>
<dbReference type="GO" id="GO:0005886">
    <property type="term" value="C:plasma membrane"/>
    <property type="evidence" value="ECO:0007669"/>
    <property type="project" value="UniProtKB-SubCell"/>
</dbReference>
<feature type="transmembrane region" description="Helical" evidence="9">
    <location>
        <begin position="456"/>
        <end position="474"/>
    </location>
</feature>
<sequence length="567" mass="60308">MTAITNDDTPTARNANPPADAGGETAASRLQTPPPPAGRGAAAPSSTPSNTGSGAGPRPVSTRDWLGFLSMVVGMFMAILDIQIVSSSLSEIQAGLAASADEISWVQTSYLIAEVVMIPLSGMLARILSTRVLFTIAAAGFTLTSVACAFTSSIESMIVWRALQGFIGGAMIPTVFATSFSLFPPEKRAGVSVMIGLVATMAPTLGPTLGGWLTQSFSWHWLFLANVLPGIAVTSLVWTLVDVDKPNPALRKGFDFIGLGLMAAFLGSLEFVVEEGPRQDWFQDEYVAIFAVVAAVSAVGFFWRVLTYGNPIVELRAFLDRNFAIGSLYSFIIGIGLYGAVYLQPLFLARVRGLNSLQIGTIMFVTGAFQFLSAPIAGALSKKLDLRVMLAMGLCLFGTGVWLNAHLTNQSGFWELFLPQAVRGLSLMLCFIPVNTIALGTLPPEQLKNASGLYNLMRNLGGAIGLAAINTVLLERASLHMNRLGDNLNLARPLVQETLDGLAAKFDGLVADPQAAAMKTLARMVEREAMVLTFNDCLLLMAGVFFAGLLLMPLVRRPGGKPAAADH</sequence>
<name>A0A560CSF1_AZOBR</name>
<evidence type="ECO:0000313" key="12">
    <source>
        <dbReference type="Proteomes" id="UP000318529"/>
    </source>
</evidence>
<feature type="transmembrane region" description="Helical" evidence="9">
    <location>
        <begin position="388"/>
        <end position="405"/>
    </location>
</feature>
<protein>
    <submittedName>
        <fullName evidence="11">DHA2 family multidrug resistance protein</fullName>
    </submittedName>
</protein>
<comment type="caution">
    <text evidence="11">The sequence shown here is derived from an EMBL/GenBank/DDBJ whole genome shotgun (WGS) entry which is preliminary data.</text>
</comment>
<dbReference type="InterPro" id="IPR004638">
    <property type="entry name" value="EmrB-like"/>
</dbReference>